<keyword evidence="5 10" id="KW-0418">Kinase</keyword>
<feature type="compositionally biased region" description="Low complexity" evidence="7">
    <location>
        <begin position="435"/>
        <end position="466"/>
    </location>
</feature>
<dbReference type="InterPro" id="IPR011009">
    <property type="entry name" value="Kinase-like_dom_sf"/>
</dbReference>
<evidence type="ECO:0000256" key="1">
    <source>
        <dbReference type="ARBA" id="ARBA00012513"/>
    </source>
</evidence>
<feature type="region of interest" description="Disordered" evidence="7">
    <location>
        <begin position="407"/>
        <end position="525"/>
    </location>
</feature>
<dbReference type="PANTHER" id="PTHR43289">
    <property type="entry name" value="MITOGEN-ACTIVATED PROTEIN KINASE KINASE KINASE 20-RELATED"/>
    <property type="match status" value="1"/>
</dbReference>
<feature type="compositionally biased region" description="Low complexity" evidence="7">
    <location>
        <begin position="407"/>
        <end position="416"/>
    </location>
</feature>
<evidence type="ECO:0000256" key="6">
    <source>
        <dbReference type="ARBA" id="ARBA00022840"/>
    </source>
</evidence>
<evidence type="ECO:0000256" key="5">
    <source>
        <dbReference type="ARBA" id="ARBA00022777"/>
    </source>
</evidence>
<dbReference type="Proteomes" id="UP001582793">
    <property type="component" value="Unassembled WGS sequence"/>
</dbReference>
<dbReference type="Gene3D" id="1.10.510.10">
    <property type="entry name" value="Transferase(Phosphotransferase) domain 1"/>
    <property type="match status" value="1"/>
</dbReference>
<evidence type="ECO:0000256" key="4">
    <source>
        <dbReference type="ARBA" id="ARBA00022741"/>
    </source>
</evidence>
<organism evidence="10 11">
    <name type="scientific">Polymorphospora lycopeni</name>
    <dbReference type="NCBI Taxonomy" id="3140240"/>
    <lineage>
        <taxon>Bacteria</taxon>
        <taxon>Bacillati</taxon>
        <taxon>Actinomycetota</taxon>
        <taxon>Actinomycetes</taxon>
        <taxon>Micromonosporales</taxon>
        <taxon>Micromonosporaceae</taxon>
        <taxon>Polymorphospora</taxon>
    </lineage>
</organism>
<keyword evidence="8" id="KW-0472">Membrane</keyword>
<evidence type="ECO:0000256" key="3">
    <source>
        <dbReference type="ARBA" id="ARBA00022679"/>
    </source>
</evidence>
<dbReference type="GO" id="GO:0016301">
    <property type="term" value="F:kinase activity"/>
    <property type="evidence" value="ECO:0007669"/>
    <property type="project" value="UniProtKB-KW"/>
</dbReference>
<keyword evidence="3" id="KW-0808">Transferase</keyword>
<dbReference type="PROSITE" id="PS00108">
    <property type="entry name" value="PROTEIN_KINASE_ST"/>
    <property type="match status" value="1"/>
</dbReference>
<sequence length="525" mass="52266">MDTLLDGRYRLEREIARGAIGAVWRAVDTRDDTAVAVKLLRPEAAEQPDLVEAFIVEAELLALLDHPSVVRRRDFVDSATGPDGADGELALVMDLVEGEDLRRRVRRDGPVPAAIAADVVAQVADALSYLHGRGIVHGDVKPGNLLVPADGGPVRLVDFGVARAVEGVPARATHATPEYVAPEVVAGAPPTPAADVYALGIVLFELLCGRSPFRGGPPTEVINRHATCTPVPPPGLPSVLWPIIEDCLAVDPAARPRASLLAVRLRAVRSELDGTAAVPALTAGTVTWWPRPAGATTGLAKVAQPVTWVPLRAAPVSPASAYSGRMVAIPVAGFEAAQVTPAAPVVLGAAYGTASPWPGAVTEALPTAGTGKTVRRGRAPLVVAGVGAAAVLLAALAGGLALRAADGGPVRTGGPVVPAPTVPAADRGSPPPGTDPSATPGGPSGGPSSEPEAGPSGGPDPADGGPSAPPSGPEAGGPGGPGGPLVPGTPGPGLTTVPRPGTSGLPGIGEPMPTIPGFGAPGMAG</sequence>
<dbReference type="EC" id="2.7.11.1" evidence="1"/>
<keyword evidence="2" id="KW-0723">Serine/threonine-protein kinase</keyword>
<dbReference type="InterPro" id="IPR000719">
    <property type="entry name" value="Prot_kinase_dom"/>
</dbReference>
<dbReference type="SUPFAM" id="SSF56112">
    <property type="entry name" value="Protein kinase-like (PK-like)"/>
    <property type="match status" value="1"/>
</dbReference>
<evidence type="ECO:0000256" key="2">
    <source>
        <dbReference type="ARBA" id="ARBA00022527"/>
    </source>
</evidence>
<dbReference type="InterPro" id="IPR008271">
    <property type="entry name" value="Ser/Thr_kinase_AS"/>
</dbReference>
<proteinExistence type="predicted"/>
<feature type="domain" description="Protein kinase" evidence="9">
    <location>
        <begin position="9"/>
        <end position="272"/>
    </location>
</feature>
<dbReference type="PROSITE" id="PS50011">
    <property type="entry name" value="PROTEIN_KINASE_DOM"/>
    <property type="match status" value="1"/>
</dbReference>
<accession>A0ABV5CW20</accession>
<feature type="compositionally biased region" description="Low complexity" evidence="7">
    <location>
        <begin position="486"/>
        <end position="498"/>
    </location>
</feature>
<evidence type="ECO:0000259" key="9">
    <source>
        <dbReference type="PROSITE" id="PS50011"/>
    </source>
</evidence>
<keyword evidence="4" id="KW-0547">Nucleotide-binding</keyword>
<name>A0ABV5CW20_9ACTN</name>
<dbReference type="SMART" id="SM00220">
    <property type="entry name" value="S_TKc"/>
    <property type="match status" value="1"/>
</dbReference>
<evidence type="ECO:0000313" key="11">
    <source>
        <dbReference type="Proteomes" id="UP001582793"/>
    </source>
</evidence>
<dbReference type="Pfam" id="PF00069">
    <property type="entry name" value="Pkinase"/>
    <property type="match status" value="1"/>
</dbReference>
<comment type="caution">
    <text evidence="10">The sequence shown here is derived from an EMBL/GenBank/DDBJ whole genome shotgun (WGS) entry which is preliminary data.</text>
</comment>
<keyword evidence="11" id="KW-1185">Reference proteome</keyword>
<dbReference type="RefSeq" id="WP_375735735.1">
    <property type="nucleotide sequence ID" value="NZ_JBCGDC010000083.1"/>
</dbReference>
<gene>
    <name evidence="10" type="ORF">AAFH96_24305</name>
</gene>
<feature type="transmembrane region" description="Helical" evidence="8">
    <location>
        <begin position="381"/>
        <end position="402"/>
    </location>
</feature>
<dbReference type="EMBL" id="JBCGDC010000083">
    <property type="protein sequence ID" value="MFB6396207.1"/>
    <property type="molecule type" value="Genomic_DNA"/>
</dbReference>
<feature type="compositionally biased region" description="Gly residues" evidence="7">
    <location>
        <begin position="474"/>
        <end position="485"/>
    </location>
</feature>
<reference evidence="10 11" key="1">
    <citation type="submission" date="2024-04" db="EMBL/GenBank/DDBJ databases">
        <title>Polymorphospora sp. isolated from Baiyangdian Lake in Xiong'an New Area.</title>
        <authorList>
            <person name="Zhang X."/>
            <person name="Liu J."/>
        </authorList>
    </citation>
    <scope>NUCLEOTIDE SEQUENCE [LARGE SCALE GENOMIC DNA]</scope>
    <source>
        <strain evidence="10 11">2-325</strain>
    </source>
</reference>
<keyword evidence="8" id="KW-1133">Transmembrane helix</keyword>
<evidence type="ECO:0000256" key="8">
    <source>
        <dbReference type="SAM" id="Phobius"/>
    </source>
</evidence>
<evidence type="ECO:0000313" key="10">
    <source>
        <dbReference type="EMBL" id="MFB6396207.1"/>
    </source>
</evidence>
<dbReference type="CDD" id="cd14014">
    <property type="entry name" value="STKc_PknB_like"/>
    <property type="match status" value="1"/>
</dbReference>
<evidence type="ECO:0000256" key="7">
    <source>
        <dbReference type="SAM" id="MobiDB-lite"/>
    </source>
</evidence>
<keyword evidence="6" id="KW-0067">ATP-binding</keyword>
<keyword evidence="8" id="KW-0812">Transmembrane</keyword>
<dbReference type="PANTHER" id="PTHR43289:SF6">
    <property type="entry name" value="SERINE_THREONINE-PROTEIN KINASE NEKL-3"/>
    <property type="match status" value="1"/>
</dbReference>
<dbReference type="Gene3D" id="3.30.200.20">
    <property type="entry name" value="Phosphorylase Kinase, domain 1"/>
    <property type="match status" value="1"/>
</dbReference>
<protein>
    <recommendedName>
        <fullName evidence="1">non-specific serine/threonine protein kinase</fullName>
        <ecNumber evidence="1">2.7.11.1</ecNumber>
    </recommendedName>
</protein>